<accession>A0A507QWS5</accession>
<dbReference type="PANTHER" id="PTHR36587:SF2">
    <property type="entry name" value="EXPRESSION SITE-ASSOCIATED GENE 3 (ESAG3)-LIKE PROTEIN"/>
    <property type="match status" value="1"/>
</dbReference>
<keyword evidence="2" id="KW-1185">Reference proteome</keyword>
<dbReference type="PANTHER" id="PTHR36587">
    <property type="entry name" value="EXPRESSION SITE-ASSOCIATED GENE 3 (ESAG3)-LIKE PROTEIN"/>
    <property type="match status" value="1"/>
</dbReference>
<proteinExistence type="predicted"/>
<name>A0A507QWS5_MONPU</name>
<sequence length="547" mass="61855">MESTPNYWAKYPSYFPLSNRPEDAVVISNLKPSTLNETTLPSNLQKTNPSFHVLIPATQKSPRLCRTVASAMILNYPPPTLLGYGRSPQKGSTQYDLLVDRINGTYKYLKSSQYVHDEDFVLIVGGSETFFQLPPEVLVRRFQTLLRENNEKLRKKYGFATVGTRLGQPSPIESVQKYMQRVLFGASKTCFPNLTDDVGCRSVPESTLPPDIYGWETDSKPSGKSHNRPRWLNPDVVIGQAGDLKLIYEQALRFVEQHRNLSGDYLALTQIYGRQEYVRELERRRTAHPFKEWLYRKIGISDASNITGVKLPLVPGRRYEYGIGLDFESRLFFNTRLSHNDAAWFEYRNVTKSSKAQADHGVPRERRLLLPPDLAAENIDNPFTQPRLIPDESINQPFDAALDALPSPRERGWPDVKLMTNVRSASIPALIHLNNGDPLDNWWSDMWFSPWTRALLRKAIRSSRDLAAAQSYLIGGQDSWDSRGGAGGVWTDSGEWISFADLISGFERDVFDDDRGGWGMEGGVAGGRQGPVYNQFGKLVKGTDEKN</sequence>
<evidence type="ECO:0000313" key="1">
    <source>
        <dbReference type="EMBL" id="TQB73885.1"/>
    </source>
</evidence>
<dbReference type="CDD" id="cd22997">
    <property type="entry name" value="GT_LH"/>
    <property type="match status" value="1"/>
</dbReference>
<dbReference type="EMBL" id="VIFY01000038">
    <property type="protein sequence ID" value="TQB73885.1"/>
    <property type="molecule type" value="Genomic_DNA"/>
</dbReference>
<reference evidence="1 2" key="1">
    <citation type="submission" date="2019-06" db="EMBL/GenBank/DDBJ databases">
        <title>Wine fermentation using esterase from Monascus purpureus.</title>
        <authorList>
            <person name="Geng C."/>
            <person name="Zhang Y."/>
        </authorList>
    </citation>
    <scope>NUCLEOTIDE SEQUENCE [LARGE SCALE GENOMIC DNA]</scope>
    <source>
        <strain evidence="1">HQ1</strain>
    </source>
</reference>
<dbReference type="Proteomes" id="UP000319663">
    <property type="component" value="Unassembled WGS sequence"/>
</dbReference>
<protein>
    <submittedName>
        <fullName evidence="1">Uncharacterized protein</fullName>
    </submittedName>
</protein>
<organism evidence="1 2">
    <name type="scientific">Monascus purpureus</name>
    <name type="common">Red mold</name>
    <name type="synonym">Monascus anka</name>
    <dbReference type="NCBI Taxonomy" id="5098"/>
    <lineage>
        <taxon>Eukaryota</taxon>
        <taxon>Fungi</taxon>
        <taxon>Dikarya</taxon>
        <taxon>Ascomycota</taxon>
        <taxon>Pezizomycotina</taxon>
        <taxon>Eurotiomycetes</taxon>
        <taxon>Eurotiomycetidae</taxon>
        <taxon>Eurotiales</taxon>
        <taxon>Aspergillaceae</taxon>
        <taxon>Monascus</taxon>
    </lineage>
</organism>
<dbReference type="AlphaFoldDB" id="A0A507QWS5"/>
<comment type="caution">
    <text evidence="1">The sequence shown here is derived from an EMBL/GenBank/DDBJ whole genome shotgun (WGS) entry which is preliminary data.</text>
</comment>
<gene>
    <name evidence="1" type="ORF">MPDQ_005364</name>
</gene>
<evidence type="ECO:0000313" key="2">
    <source>
        <dbReference type="Proteomes" id="UP000319663"/>
    </source>
</evidence>